<gene>
    <name evidence="2" type="ORF">AMJ83_08415</name>
</gene>
<dbReference type="Proteomes" id="UP000051373">
    <property type="component" value="Unassembled WGS sequence"/>
</dbReference>
<dbReference type="SMART" id="SM00028">
    <property type="entry name" value="TPR"/>
    <property type="match status" value="7"/>
</dbReference>
<dbReference type="Pfam" id="PF13181">
    <property type="entry name" value="TPR_8"/>
    <property type="match status" value="1"/>
</dbReference>
<evidence type="ECO:0008006" key="4">
    <source>
        <dbReference type="Google" id="ProtNLM"/>
    </source>
</evidence>
<dbReference type="SUPFAM" id="SSF48452">
    <property type="entry name" value="TPR-like"/>
    <property type="match status" value="2"/>
</dbReference>
<sequence length="685" mass="79489">MIILIALITHPVTEKTEDIDRFHEITVATDPSYDNCYRAGISRLARGDLEGSITLFERVKQVIPTAHFYLGVAHYRLDDFGRAVHHFESFYQIRSDVWQSCYYLSLIYLRQNNIGDALDFLQYVPDIDGKQRLANFVSGYEKLDEAQRRYAETQYEEAIELYQQVDGFFGYREMGLALAYAKLGEHEKSLALLDTIISHSPDDTLMLWGLFEASKELILLKNQHKAKQYLREYLSLVPDDNARFLMGKLLSDEAKFDSARIYLRDLPDSVDEFLFFKGRTEYFLGLWAKSEVCLLRHRELFPKSSYADRALYILASINYKRKEYHNALDFWRQLVDFFPKSSYVASALQGIGNSYFNMGEYSNALSVYYSVAQFYPSPEISDEVALRIYETKYHLKEYPSLVDALRRYVRENPDSRLISKTSLRIAKILYDMNRYYQSMSELDRIIEDRPSTTIMVEALILRVQVSQAINSRHEVLNSLRSLLMNEETGEYRLYAANELGALWFEELRYDSALYYYNLLLDSNRYRENAIIKIASIYADLEQNKESVAMVERLIFEYPKSTYLADAYLLKSRALRSQGDYNTATSILLDLVEKVSDRADVYMEIGDLYFETEEFLSARENYLKACEVFKQNREDAALALILAGDASVAIGDSPSGREYYLQANLIAESHVLKNRAMQKLSALTEE</sequence>
<accession>A0A0S8FUB1</accession>
<dbReference type="InterPro" id="IPR019734">
    <property type="entry name" value="TPR_rpt"/>
</dbReference>
<name>A0A0S8FUB1_UNCW3</name>
<organism evidence="2 3">
    <name type="scientific">candidate division WOR_3 bacterium SM23_42</name>
    <dbReference type="NCBI Taxonomy" id="1703779"/>
    <lineage>
        <taxon>Bacteria</taxon>
        <taxon>Bacteria division WOR-3</taxon>
    </lineage>
</organism>
<feature type="repeat" description="TPR" evidence="1">
    <location>
        <begin position="345"/>
        <end position="378"/>
    </location>
</feature>
<keyword evidence="1" id="KW-0802">TPR repeat</keyword>
<comment type="caution">
    <text evidence="2">The sequence shown here is derived from an EMBL/GenBank/DDBJ whole genome shotgun (WGS) entry which is preliminary data.</text>
</comment>
<dbReference type="PROSITE" id="PS50005">
    <property type="entry name" value="TPR"/>
    <property type="match status" value="2"/>
</dbReference>
<dbReference type="Gene3D" id="1.25.40.10">
    <property type="entry name" value="Tetratricopeptide repeat domain"/>
    <property type="match status" value="5"/>
</dbReference>
<dbReference type="PANTHER" id="PTHR12558:SF13">
    <property type="entry name" value="CELL DIVISION CYCLE PROTEIN 27 HOMOLOG"/>
    <property type="match status" value="1"/>
</dbReference>
<dbReference type="PANTHER" id="PTHR12558">
    <property type="entry name" value="CELL DIVISION CYCLE 16,23,27"/>
    <property type="match status" value="1"/>
</dbReference>
<dbReference type="Pfam" id="PF13174">
    <property type="entry name" value="TPR_6"/>
    <property type="match status" value="2"/>
</dbReference>
<dbReference type="AlphaFoldDB" id="A0A0S8FUB1"/>
<protein>
    <recommendedName>
        <fullName evidence="4">Outer membrane lipoprotein BamD-like domain-containing protein</fullName>
    </recommendedName>
</protein>
<dbReference type="STRING" id="1703779.AMJ83_08415"/>
<evidence type="ECO:0000256" key="1">
    <source>
        <dbReference type="PROSITE-ProRule" id="PRU00339"/>
    </source>
</evidence>
<evidence type="ECO:0000313" key="3">
    <source>
        <dbReference type="Proteomes" id="UP000051373"/>
    </source>
</evidence>
<evidence type="ECO:0000313" key="2">
    <source>
        <dbReference type="EMBL" id="KPK63084.1"/>
    </source>
</evidence>
<dbReference type="InterPro" id="IPR011990">
    <property type="entry name" value="TPR-like_helical_dom_sf"/>
</dbReference>
<proteinExistence type="predicted"/>
<feature type="repeat" description="TPR" evidence="1">
    <location>
        <begin position="598"/>
        <end position="631"/>
    </location>
</feature>
<dbReference type="EMBL" id="LJUJ01000019">
    <property type="protein sequence ID" value="KPK63084.1"/>
    <property type="molecule type" value="Genomic_DNA"/>
</dbReference>
<reference evidence="2 3" key="1">
    <citation type="journal article" date="2015" name="Microbiome">
        <title>Genomic resolution of linkages in carbon, nitrogen, and sulfur cycling among widespread estuary sediment bacteria.</title>
        <authorList>
            <person name="Baker B.J."/>
            <person name="Lazar C.S."/>
            <person name="Teske A.P."/>
            <person name="Dick G.J."/>
        </authorList>
    </citation>
    <scope>NUCLEOTIDE SEQUENCE [LARGE SCALE GENOMIC DNA]</scope>
    <source>
        <strain evidence="2">SM23_42</strain>
    </source>
</reference>